<dbReference type="RefSeq" id="WP_042446902.1">
    <property type="nucleotide sequence ID" value="NZ_BBPN01000011.1"/>
</dbReference>
<accession>A0A1H7WBP5</accession>
<gene>
    <name evidence="1" type="ORF">SAMN05414137_12035</name>
</gene>
<protein>
    <submittedName>
        <fullName evidence="1">Uncharacterized protein</fullName>
    </submittedName>
</protein>
<dbReference type="EMBL" id="FOAZ01000020">
    <property type="protein sequence ID" value="SEM18505.1"/>
    <property type="molecule type" value="Genomic_DNA"/>
</dbReference>
<evidence type="ECO:0000313" key="2">
    <source>
        <dbReference type="Proteomes" id="UP000183015"/>
    </source>
</evidence>
<dbReference type="Proteomes" id="UP000183015">
    <property type="component" value="Unassembled WGS sequence"/>
</dbReference>
<dbReference type="AlphaFoldDB" id="A0A1H7WBP5"/>
<organism evidence="1 2">
    <name type="scientific">Streptacidiphilus jiangxiensis</name>
    <dbReference type="NCBI Taxonomy" id="235985"/>
    <lineage>
        <taxon>Bacteria</taxon>
        <taxon>Bacillati</taxon>
        <taxon>Actinomycetota</taxon>
        <taxon>Actinomycetes</taxon>
        <taxon>Kitasatosporales</taxon>
        <taxon>Streptomycetaceae</taxon>
        <taxon>Streptacidiphilus</taxon>
    </lineage>
</organism>
<dbReference type="OrthoDB" id="4304854at2"/>
<reference evidence="2" key="1">
    <citation type="submission" date="2016-10" db="EMBL/GenBank/DDBJ databases">
        <authorList>
            <person name="Varghese N."/>
        </authorList>
    </citation>
    <scope>NUCLEOTIDE SEQUENCE [LARGE SCALE GENOMIC DNA]</scope>
    <source>
        <strain evidence="2">DSM 45096 / BCRC 16803 / CGMCC 4.1857 / CIP 109030 / JCM 12277 / KCTC 19219 / NBRC 100920 / 33214</strain>
    </source>
</reference>
<proteinExistence type="predicted"/>
<name>A0A1H7WBP5_STRJI</name>
<sequence>MDDTDKQDAVARALRACLEIRCPKCKVEPWQHCRNHLAGRGVINARFHKPRQVDSGAQHILAGVGIRHLRWQAPVTGRWTGEQVTG</sequence>
<evidence type="ECO:0000313" key="1">
    <source>
        <dbReference type="EMBL" id="SEM18505.1"/>
    </source>
</evidence>
<keyword evidence="2" id="KW-1185">Reference proteome</keyword>